<feature type="compositionally biased region" description="Polar residues" evidence="1">
    <location>
        <begin position="179"/>
        <end position="189"/>
    </location>
</feature>
<comment type="caution">
    <text evidence="2">The sequence shown here is derived from an EMBL/GenBank/DDBJ whole genome shotgun (WGS) entry which is preliminary data.</text>
</comment>
<accession>A0A2B4SK40</accession>
<dbReference type="OrthoDB" id="4062651at2759"/>
<organism evidence="2 3">
    <name type="scientific">Stylophora pistillata</name>
    <name type="common">Smooth cauliflower coral</name>
    <dbReference type="NCBI Taxonomy" id="50429"/>
    <lineage>
        <taxon>Eukaryota</taxon>
        <taxon>Metazoa</taxon>
        <taxon>Cnidaria</taxon>
        <taxon>Anthozoa</taxon>
        <taxon>Hexacorallia</taxon>
        <taxon>Scleractinia</taxon>
        <taxon>Astrocoeniina</taxon>
        <taxon>Pocilloporidae</taxon>
        <taxon>Stylophora</taxon>
    </lineage>
</organism>
<evidence type="ECO:0000313" key="3">
    <source>
        <dbReference type="Proteomes" id="UP000225706"/>
    </source>
</evidence>
<evidence type="ECO:0000313" key="2">
    <source>
        <dbReference type="EMBL" id="PFX29469.1"/>
    </source>
</evidence>
<dbReference type="Proteomes" id="UP000225706">
    <property type="component" value="Unassembled WGS sequence"/>
</dbReference>
<feature type="region of interest" description="Disordered" evidence="1">
    <location>
        <begin position="60"/>
        <end position="114"/>
    </location>
</feature>
<name>A0A2B4SK40_STYPI</name>
<feature type="compositionally biased region" description="Polar residues" evidence="1">
    <location>
        <begin position="151"/>
        <end position="165"/>
    </location>
</feature>
<keyword evidence="3" id="KW-1185">Reference proteome</keyword>
<sequence>MPHPYFRVKPYVIQIFWRERKKRVEARKAETKETSQSNEENVENEGSILSAQETEVEFKGIGGQGSSKNQELNTRDESFQAYRQQELEKLLEDDTNSRVLEDSKTEPGHEEQKICGETIRDSKSLEELDKINENLPKSESVLTREDMENAEINSANTRGMTNSGAISAPEEEEEETGTKLVQETGTKLVQDNHKSNDVEVVSSNGERESIVTMTRDQTAMDIEVNSGNEDNAE</sequence>
<feature type="region of interest" description="Disordered" evidence="1">
    <location>
        <begin position="26"/>
        <end position="47"/>
    </location>
</feature>
<reference evidence="3" key="1">
    <citation type="journal article" date="2017" name="bioRxiv">
        <title>Comparative analysis of the genomes of Stylophora pistillata and Acropora digitifera provides evidence for extensive differences between species of corals.</title>
        <authorList>
            <person name="Voolstra C.R."/>
            <person name="Li Y."/>
            <person name="Liew Y.J."/>
            <person name="Baumgarten S."/>
            <person name="Zoccola D."/>
            <person name="Flot J.-F."/>
            <person name="Tambutte S."/>
            <person name="Allemand D."/>
            <person name="Aranda M."/>
        </authorList>
    </citation>
    <scope>NUCLEOTIDE SEQUENCE [LARGE SCALE GENOMIC DNA]</scope>
</reference>
<proteinExistence type="predicted"/>
<feature type="compositionally biased region" description="Basic and acidic residues" evidence="1">
    <location>
        <begin position="85"/>
        <end position="114"/>
    </location>
</feature>
<dbReference type="EMBL" id="LSMT01000065">
    <property type="protein sequence ID" value="PFX29469.1"/>
    <property type="molecule type" value="Genomic_DNA"/>
</dbReference>
<feature type="region of interest" description="Disordered" evidence="1">
    <location>
        <begin position="150"/>
        <end position="233"/>
    </location>
</feature>
<gene>
    <name evidence="2" type="ORF">AWC38_SpisGene5799</name>
</gene>
<dbReference type="AlphaFoldDB" id="A0A2B4SK40"/>
<evidence type="ECO:0000256" key="1">
    <source>
        <dbReference type="SAM" id="MobiDB-lite"/>
    </source>
</evidence>
<protein>
    <submittedName>
        <fullName evidence="2">Uncharacterized protein</fullName>
    </submittedName>
</protein>